<dbReference type="InterPro" id="IPR027268">
    <property type="entry name" value="Peptidase_M4/M1_CTD_sf"/>
</dbReference>
<dbReference type="PANTHER" id="PTHR45726:SF3">
    <property type="entry name" value="LEUKOTRIENE A-4 HYDROLASE"/>
    <property type="match status" value="1"/>
</dbReference>
<dbReference type="Proteomes" id="UP000291144">
    <property type="component" value="Unassembled WGS sequence"/>
</dbReference>
<reference evidence="3 4" key="1">
    <citation type="submission" date="2019-02" db="EMBL/GenBank/DDBJ databases">
        <title>Kribbella capetownensis sp. nov. and Kribbella speibonae sp. nov., isolated from soil.</title>
        <authorList>
            <person name="Curtis S.M."/>
            <person name="Norton I."/>
            <person name="Everest G.J."/>
            <person name="Meyers P.R."/>
        </authorList>
    </citation>
    <scope>NUCLEOTIDE SEQUENCE [LARGE SCALE GENOMIC DNA]</scope>
    <source>
        <strain evidence="3 4">NRRL B-24813</strain>
    </source>
</reference>
<keyword evidence="4" id="KW-1185">Reference proteome</keyword>
<sequence length="449" mass="48606">MRSWYTNGSRPVLTRRRNAGSVRDSTRRRGGVVHRILLLLLAPAALLVPANAEVPRTPSYQVELTSNADGRTWSGRESVSFTNTSADLMAEIYLRLWGNAGGCSSVVVSNFSGGTATTDCTVVKVVPAEPVEPGKPTTIGFDVTMTAPDREDRFGRSGAYSFFGNALPVLAVRDGDGWHLDPDVGIGESFYTVAADFAVRLLHPGQLGVPSTGELIDGVAIAKQVRDFAWAAGPFRTAEATSPGGIKVRTWATDLLSPEAVAETRTEAVAAIDDFGRRFGDYPYGEIDLVLNDRWTNFSGMEYPGFVLLISPASPVVHEVAHQWWYGIVGNNEYADPWLDEAFATYATDLHTGDQQAGCWPGSLPVAISSSMGYWGAHQSSYATYVYTYGSCMLHELERLIGAPAMARLLTTYARDHWFGVSTPADFKAAAQAVSSTDLTSFWRSHAVG</sequence>
<gene>
    <name evidence="3" type="ORF">E0H73_08270</name>
</gene>
<keyword evidence="1" id="KW-0862">Zinc</keyword>
<dbReference type="Pfam" id="PF01433">
    <property type="entry name" value="Peptidase_M1"/>
    <property type="match status" value="1"/>
</dbReference>
<name>A0A4R0KV34_9ACTN</name>
<comment type="caution">
    <text evidence="3">The sequence shown here is derived from an EMBL/GenBank/DDBJ whole genome shotgun (WGS) entry which is preliminary data.</text>
</comment>
<dbReference type="CDD" id="cd09604">
    <property type="entry name" value="M1_APN_like"/>
    <property type="match status" value="1"/>
</dbReference>
<keyword evidence="1" id="KW-0479">Metal-binding</keyword>
<dbReference type="PANTHER" id="PTHR45726">
    <property type="entry name" value="LEUKOTRIENE A-4 HYDROLASE"/>
    <property type="match status" value="1"/>
</dbReference>
<dbReference type="AlphaFoldDB" id="A0A4R0KV34"/>
<dbReference type="GO" id="GO:0008237">
    <property type="term" value="F:metallopeptidase activity"/>
    <property type="evidence" value="ECO:0007669"/>
    <property type="project" value="InterPro"/>
</dbReference>
<dbReference type="EMBL" id="SJKB01000002">
    <property type="protein sequence ID" value="TCC64390.1"/>
    <property type="molecule type" value="Genomic_DNA"/>
</dbReference>
<dbReference type="SUPFAM" id="SSF55486">
    <property type="entry name" value="Metalloproteases ('zincins'), catalytic domain"/>
    <property type="match status" value="1"/>
</dbReference>
<protein>
    <submittedName>
        <fullName evidence="3">M1 family peptidase</fullName>
    </submittedName>
</protein>
<feature type="domain" description="Peptidase M1 membrane alanine aminopeptidase" evidence="2">
    <location>
        <begin position="313"/>
        <end position="445"/>
    </location>
</feature>
<feature type="binding site" evidence="1">
    <location>
        <position position="322"/>
    </location>
    <ligand>
        <name>Zn(2+)</name>
        <dbReference type="ChEBI" id="CHEBI:29105"/>
        <note>catalytic</note>
    </ligand>
</feature>
<feature type="binding site" evidence="1">
    <location>
        <position position="341"/>
    </location>
    <ligand>
        <name>Zn(2+)</name>
        <dbReference type="ChEBI" id="CHEBI:29105"/>
        <note>catalytic</note>
    </ligand>
</feature>
<proteinExistence type="predicted"/>
<dbReference type="InterPro" id="IPR014782">
    <property type="entry name" value="Peptidase_M1_dom"/>
</dbReference>
<accession>A0A4R0KV34</accession>
<dbReference type="InterPro" id="IPR034015">
    <property type="entry name" value="M1_LTA4H"/>
</dbReference>
<comment type="cofactor">
    <cofactor evidence="1">
        <name>Zn(2+)</name>
        <dbReference type="ChEBI" id="CHEBI:29105"/>
    </cofactor>
    <text evidence="1">Binds 1 zinc ion per subunit.</text>
</comment>
<dbReference type="Gene3D" id="1.10.390.10">
    <property type="entry name" value="Neutral Protease Domain 2"/>
    <property type="match status" value="2"/>
</dbReference>
<feature type="binding site" evidence="1">
    <location>
        <position position="318"/>
    </location>
    <ligand>
        <name>Zn(2+)</name>
        <dbReference type="ChEBI" id="CHEBI:29105"/>
        <note>catalytic</note>
    </ligand>
</feature>
<organism evidence="3 4">
    <name type="scientific">Kribbella pittospori</name>
    <dbReference type="NCBI Taxonomy" id="722689"/>
    <lineage>
        <taxon>Bacteria</taxon>
        <taxon>Bacillati</taxon>
        <taxon>Actinomycetota</taxon>
        <taxon>Actinomycetes</taxon>
        <taxon>Propionibacteriales</taxon>
        <taxon>Kribbellaceae</taxon>
        <taxon>Kribbella</taxon>
    </lineage>
</organism>
<evidence type="ECO:0000259" key="2">
    <source>
        <dbReference type="Pfam" id="PF01433"/>
    </source>
</evidence>
<evidence type="ECO:0000313" key="3">
    <source>
        <dbReference type="EMBL" id="TCC64390.1"/>
    </source>
</evidence>
<dbReference type="OrthoDB" id="100605at2"/>
<evidence type="ECO:0000313" key="4">
    <source>
        <dbReference type="Proteomes" id="UP000291144"/>
    </source>
</evidence>
<evidence type="ECO:0000256" key="1">
    <source>
        <dbReference type="PIRSR" id="PIRSR634015-3"/>
    </source>
</evidence>
<dbReference type="GO" id="GO:0008270">
    <property type="term" value="F:zinc ion binding"/>
    <property type="evidence" value="ECO:0007669"/>
    <property type="project" value="InterPro"/>
</dbReference>